<evidence type="ECO:0000313" key="1">
    <source>
        <dbReference type="EMBL" id="AVQ30455.1"/>
    </source>
</evidence>
<name>A0ABM6U2D1_FUSVA</name>
<keyword evidence="2" id="KW-1185">Reference proteome</keyword>
<reference evidence="2" key="1">
    <citation type="journal article" date="2018" name="MSphere">
        <title>Fusobacterium Genomics Using MinION and Illumina Sequencing Enables Genome Completion and Correction.</title>
        <authorList>
            <person name="Todd S.M."/>
            <person name="Settlage R.E."/>
            <person name="Lahmers K.K."/>
            <person name="Slade D.J."/>
        </authorList>
    </citation>
    <scope>NUCLEOTIDE SEQUENCE [LARGE SCALE GENOMIC DNA]</scope>
    <source>
        <strain evidence="2">ATCC 27725</strain>
    </source>
</reference>
<gene>
    <name evidence="1" type="ORF">C4N18_04170</name>
</gene>
<dbReference type="Proteomes" id="UP000241238">
    <property type="component" value="Chromosome"/>
</dbReference>
<accession>A0ABM6U2D1</accession>
<sequence>MIILHPKPYRYLKLRVPKLISEQRIKIYIQKLKEKTLKVLNVNFDMVESKIKRIKSCIIQDLILIN</sequence>
<dbReference type="EMBL" id="CP028103">
    <property type="protein sequence ID" value="AVQ30455.1"/>
    <property type="molecule type" value="Genomic_DNA"/>
</dbReference>
<organism evidence="1 2">
    <name type="scientific">Fusobacterium varium ATCC 27725</name>
    <dbReference type="NCBI Taxonomy" id="469618"/>
    <lineage>
        <taxon>Bacteria</taxon>
        <taxon>Fusobacteriati</taxon>
        <taxon>Fusobacteriota</taxon>
        <taxon>Fusobacteriia</taxon>
        <taxon>Fusobacteriales</taxon>
        <taxon>Fusobacteriaceae</taxon>
        <taxon>Fusobacterium</taxon>
    </lineage>
</organism>
<protein>
    <submittedName>
        <fullName evidence="1">Uncharacterized protein</fullName>
    </submittedName>
</protein>
<proteinExistence type="predicted"/>
<evidence type="ECO:0000313" key="2">
    <source>
        <dbReference type="Proteomes" id="UP000241238"/>
    </source>
</evidence>